<organism evidence="2 3">
    <name type="scientific">Prorocentrum cordatum</name>
    <dbReference type="NCBI Taxonomy" id="2364126"/>
    <lineage>
        <taxon>Eukaryota</taxon>
        <taxon>Sar</taxon>
        <taxon>Alveolata</taxon>
        <taxon>Dinophyceae</taxon>
        <taxon>Prorocentrales</taxon>
        <taxon>Prorocentraceae</taxon>
        <taxon>Prorocentrum</taxon>
    </lineage>
</organism>
<feature type="region of interest" description="Disordered" evidence="1">
    <location>
        <begin position="338"/>
        <end position="358"/>
    </location>
</feature>
<feature type="compositionally biased region" description="Basic and acidic residues" evidence="1">
    <location>
        <begin position="1100"/>
        <end position="1111"/>
    </location>
</feature>
<keyword evidence="3" id="KW-1185">Reference proteome</keyword>
<feature type="compositionally biased region" description="Gly residues" evidence="1">
    <location>
        <begin position="1030"/>
        <end position="1043"/>
    </location>
</feature>
<feature type="region of interest" description="Disordered" evidence="1">
    <location>
        <begin position="1186"/>
        <end position="1208"/>
    </location>
</feature>
<feature type="region of interest" description="Disordered" evidence="1">
    <location>
        <begin position="1023"/>
        <end position="1141"/>
    </location>
</feature>
<evidence type="ECO:0000313" key="2">
    <source>
        <dbReference type="EMBL" id="CAK0892665.1"/>
    </source>
</evidence>
<protein>
    <submittedName>
        <fullName evidence="2">Uncharacterized protein</fullName>
    </submittedName>
</protein>
<comment type="caution">
    <text evidence="2">The sequence shown here is derived from an EMBL/GenBank/DDBJ whole genome shotgun (WGS) entry which is preliminary data.</text>
</comment>
<name>A0ABN9X1X7_9DINO</name>
<dbReference type="EMBL" id="CAUYUJ010019647">
    <property type="protein sequence ID" value="CAK0892665.1"/>
    <property type="molecule type" value="Genomic_DNA"/>
</dbReference>
<reference evidence="2" key="1">
    <citation type="submission" date="2023-10" db="EMBL/GenBank/DDBJ databases">
        <authorList>
            <person name="Chen Y."/>
            <person name="Shah S."/>
            <person name="Dougan E. K."/>
            <person name="Thang M."/>
            <person name="Chan C."/>
        </authorList>
    </citation>
    <scope>NUCLEOTIDE SEQUENCE [LARGE SCALE GENOMIC DNA]</scope>
</reference>
<feature type="compositionally biased region" description="Basic residues" evidence="1">
    <location>
        <begin position="1112"/>
        <end position="1132"/>
    </location>
</feature>
<feature type="region of interest" description="Disordered" evidence="1">
    <location>
        <begin position="1"/>
        <end position="30"/>
    </location>
</feature>
<proteinExistence type="predicted"/>
<accession>A0ABN9X1X7</accession>
<feature type="compositionally biased region" description="Pro residues" evidence="1">
    <location>
        <begin position="1193"/>
        <end position="1208"/>
    </location>
</feature>
<evidence type="ECO:0000256" key="1">
    <source>
        <dbReference type="SAM" id="MobiDB-lite"/>
    </source>
</evidence>
<evidence type="ECO:0000313" key="3">
    <source>
        <dbReference type="Proteomes" id="UP001189429"/>
    </source>
</evidence>
<dbReference type="Proteomes" id="UP001189429">
    <property type="component" value="Unassembled WGS sequence"/>
</dbReference>
<gene>
    <name evidence="2" type="ORF">PCOR1329_LOCUS72269</name>
</gene>
<sequence>MCGAGPEGVPHGSGGRCVPREGGVGDADGRRGEARLVPVLTRSSSFEDFQRFLHGHARFSDVCPEPCAAPARKECHTAVEGDACHEKVVWAMQTGVVEKPDWYPSLTRSSSFEDFQRFLHGHARFSDVCPEPCAAPARKECHTAVEGDACHEKVVWAMQTGVVEKPDWYPSLTRSSSFEDFQRFLHGHARFSDVCPEPCAAPARKECHTAVEGDACHEKVVWAMQTGVVEKPDWYPSLTRSSSFEDFQRFLHGHARFSDVCPEPCAAPARKECHTAVEGDACHEKVVWAMQTGVVEKPDWYPSLTRSSSFEDFQRFLHGHARFSDVCPEPCAAQDATDRVRAESFQTSDPPYGSTPSPAPIDYNRLVSGPESCDVTDGSSPSSVYPCMCGSDLCAVNQICSGYSCAPIEFLRVEWPCSNPGIGSSYFSLSGVSANGAPVYTNSVGNYIYWDASCDGSGSQNQDRWIMDVDAPNVTAPMDLDSSLDCTFMGYHGTPEFFGVPLGNSTWTVACDGAQSDTTVAITHVQVIPTPGPTLEPGLPCACATPCGGFVYVDTDGDGCIEYPECMPNVELAERLPEMDADGDGCVTEAECDLSPWSYLLPNFAVAAPECDEGSYVAVGTSVCQQCPGGETRRRRATTCTECPLGRAYPPGFCGHLDDCIAGAYLMGPVSAGGDVICASQDIDEGGALLTVGVRVTIVARALGHFQSLTIEDITSRTNGTVCFRMSGPAVLNFSACDPVIETCSGTSGLAFSDSYPCGCGTVICQDGERCDFGSAGNDHGQGGYCIGPGPGILRTPSPTVSAKGDPHLVNLLGEHFDVNHGGEFTLLRIPQDAGRPAEMELKASVRPESGRPCTTYITQVELSGAWLGGKVVQVRSYKAKAKDEAGKFLGLRVMNSGVYEEAQHDVPWEKLADWTDMTLLLSEYQGKTGFMVTLAKTQWRSRKAAREGASSVAGQVEVRFQRRRLNESAQVIMRQDLPMQEHLNLAVRHIAALGRSDVGGLLGFDPHPESLEAVTPECQRHRDGLDGQQVGGARGVHHGGGSAREATSSAREFRARVRQRPPGPPLQAELEDPLGEDPGAARPAGGPPRGHGRQPGGRQPDEHQGDDVRVRQRRGRRRGRRRRRGRPGRPRRAPDRPACRGDVGLTSWLHGARPACGAVRRRGKNSGCVISESVLSMRLEQQEFSSGCPSYPEGPVPRGPLLEPPVG</sequence>